<dbReference type="GO" id="GO:0004222">
    <property type="term" value="F:metalloendopeptidase activity"/>
    <property type="evidence" value="ECO:0007669"/>
    <property type="project" value="InterPro"/>
</dbReference>
<dbReference type="OrthoDB" id="7694678at2759"/>
<dbReference type="InterPro" id="IPR001193">
    <property type="entry name" value="MBTPS2"/>
</dbReference>
<name>A0A4Y7ST32_COPMI</name>
<dbReference type="PRINTS" id="PR01000">
    <property type="entry name" value="SREBPS2PTASE"/>
</dbReference>
<gene>
    <name evidence="1" type="ORF">FA13DRAFT_1796717</name>
</gene>
<dbReference type="PANTHER" id="PTHR13325:SF3">
    <property type="entry name" value="MEMBRANE-BOUND TRANSCRIPTION FACTOR SITE-2 PROTEASE"/>
    <property type="match status" value="1"/>
</dbReference>
<proteinExistence type="predicted"/>
<dbReference type="GO" id="GO:0031293">
    <property type="term" value="P:membrane protein intracellular domain proteolysis"/>
    <property type="evidence" value="ECO:0007669"/>
    <property type="project" value="TreeGrafter"/>
</dbReference>
<reference evidence="1 2" key="1">
    <citation type="journal article" date="2019" name="Nat. Ecol. Evol.">
        <title>Megaphylogeny resolves global patterns of mushroom evolution.</title>
        <authorList>
            <person name="Varga T."/>
            <person name="Krizsan K."/>
            <person name="Foldi C."/>
            <person name="Dima B."/>
            <person name="Sanchez-Garcia M."/>
            <person name="Sanchez-Ramirez S."/>
            <person name="Szollosi G.J."/>
            <person name="Szarkandi J.G."/>
            <person name="Papp V."/>
            <person name="Albert L."/>
            <person name="Andreopoulos W."/>
            <person name="Angelini C."/>
            <person name="Antonin V."/>
            <person name="Barry K.W."/>
            <person name="Bougher N.L."/>
            <person name="Buchanan P."/>
            <person name="Buyck B."/>
            <person name="Bense V."/>
            <person name="Catcheside P."/>
            <person name="Chovatia M."/>
            <person name="Cooper J."/>
            <person name="Damon W."/>
            <person name="Desjardin D."/>
            <person name="Finy P."/>
            <person name="Geml J."/>
            <person name="Haridas S."/>
            <person name="Hughes K."/>
            <person name="Justo A."/>
            <person name="Karasinski D."/>
            <person name="Kautmanova I."/>
            <person name="Kiss B."/>
            <person name="Kocsube S."/>
            <person name="Kotiranta H."/>
            <person name="LaButti K.M."/>
            <person name="Lechner B.E."/>
            <person name="Liimatainen K."/>
            <person name="Lipzen A."/>
            <person name="Lukacs Z."/>
            <person name="Mihaltcheva S."/>
            <person name="Morgado L.N."/>
            <person name="Niskanen T."/>
            <person name="Noordeloos M.E."/>
            <person name="Ohm R.A."/>
            <person name="Ortiz-Santana B."/>
            <person name="Ovrebo C."/>
            <person name="Racz N."/>
            <person name="Riley R."/>
            <person name="Savchenko A."/>
            <person name="Shiryaev A."/>
            <person name="Soop K."/>
            <person name="Spirin V."/>
            <person name="Szebenyi C."/>
            <person name="Tomsovsky M."/>
            <person name="Tulloss R.E."/>
            <person name="Uehling J."/>
            <person name="Grigoriev I.V."/>
            <person name="Vagvolgyi C."/>
            <person name="Papp T."/>
            <person name="Martin F.M."/>
            <person name="Miettinen O."/>
            <person name="Hibbett D.S."/>
            <person name="Nagy L.G."/>
        </authorList>
    </citation>
    <scope>NUCLEOTIDE SEQUENCE [LARGE SCALE GENOMIC DNA]</scope>
    <source>
        <strain evidence="1 2">FP101781</strain>
    </source>
</reference>
<dbReference type="GO" id="GO:0016020">
    <property type="term" value="C:membrane"/>
    <property type="evidence" value="ECO:0007669"/>
    <property type="project" value="InterPro"/>
</dbReference>
<protein>
    <recommendedName>
        <fullName evidence="3">Endopeptidase S2P</fullName>
    </recommendedName>
</protein>
<dbReference type="GO" id="GO:0005737">
    <property type="term" value="C:cytoplasm"/>
    <property type="evidence" value="ECO:0007669"/>
    <property type="project" value="TreeGrafter"/>
</dbReference>
<accession>A0A4Y7ST32</accession>
<dbReference type="STRING" id="71717.A0A4Y7ST32"/>
<dbReference type="Proteomes" id="UP000298030">
    <property type="component" value="Unassembled WGS sequence"/>
</dbReference>
<keyword evidence="2" id="KW-1185">Reference proteome</keyword>
<comment type="caution">
    <text evidence="1">The sequence shown here is derived from an EMBL/GenBank/DDBJ whole genome shotgun (WGS) entry which is preliminary data.</text>
</comment>
<dbReference type="PANTHER" id="PTHR13325">
    <property type="entry name" value="PROTEASE M50 MEMBRANE-BOUND TRANSCRIPTION FACTOR SITE 2 PROTEASE"/>
    <property type="match status" value="1"/>
</dbReference>
<evidence type="ECO:0000313" key="2">
    <source>
        <dbReference type="Proteomes" id="UP000298030"/>
    </source>
</evidence>
<evidence type="ECO:0008006" key="3">
    <source>
        <dbReference type="Google" id="ProtNLM"/>
    </source>
</evidence>
<dbReference type="GO" id="GO:1905897">
    <property type="term" value="P:regulation of response to endoplasmic reticulum stress"/>
    <property type="evidence" value="ECO:0007669"/>
    <property type="project" value="TreeGrafter"/>
</dbReference>
<sequence>MIIPGVTVPLSHTPLILTALFLSQLIHELGHALSAALESVPLLSVGASFTLMLPAAHVALSTPMYAALDARKRGRVTSPLAAHLIPGITTITALDDTPMSSTDVWEAHLKAQPGLPEKGWCVPKPDFVAPDICCHPSQTHSSYCFHIHPSPAPRPLGCADPVGIITNTTLVRCR</sequence>
<dbReference type="EMBL" id="QPFP01000060">
    <property type="protein sequence ID" value="TEB25033.1"/>
    <property type="molecule type" value="Genomic_DNA"/>
</dbReference>
<dbReference type="AlphaFoldDB" id="A0A4Y7ST32"/>
<evidence type="ECO:0000313" key="1">
    <source>
        <dbReference type="EMBL" id="TEB25033.1"/>
    </source>
</evidence>
<organism evidence="1 2">
    <name type="scientific">Coprinellus micaceus</name>
    <name type="common">Glistening ink-cap mushroom</name>
    <name type="synonym">Coprinus micaceus</name>
    <dbReference type="NCBI Taxonomy" id="71717"/>
    <lineage>
        <taxon>Eukaryota</taxon>
        <taxon>Fungi</taxon>
        <taxon>Dikarya</taxon>
        <taxon>Basidiomycota</taxon>
        <taxon>Agaricomycotina</taxon>
        <taxon>Agaricomycetes</taxon>
        <taxon>Agaricomycetidae</taxon>
        <taxon>Agaricales</taxon>
        <taxon>Agaricineae</taxon>
        <taxon>Psathyrellaceae</taxon>
        <taxon>Coprinellus</taxon>
    </lineage>
</organism>